<dbReference type="PROSITE" id="PS50071">
    <property type="entry name" value="HOMEOBOX_2"/>
    <property type="match status" value="1"/>
</dbReference>
<dbReference type="Proteomes" id="UP000242457">
    <property type="component" value="Unassembled WGS sequence"/>
</dbReference>
<proteinExistence type="predicted"/>
<evidence type="ECO:0000256" key="2">
    <source>
        <dbReference type="ARBA" id="ARBA00023125"/>
    </source>
</evidence>
<feature type="region of interest" description="Disordered" evidence="7">
    <location>
        <begin position="20"/>
        <end position="40"/>
    </location>
</feature>
<keyword evidence="2 5" id="KW-0238">DNA-binding</keyword>
<evidence type="ECO:0000256" key="4">
    <source>
        <dbReference type="ARBA" id="ARBA00023242"/>
    </source>
</evidence>
<dbReference type="Pfam" id="PF00046">
    <property type="entry name" value="Homeodomain"/>
    <property type="match status" value="1"/>
</dbReference>
<keyword evidence="4 5" id="KW-0539">Nucleus</keyword>
<accession>A0A2A3E468</accession>
<dbReference type="InterPro" id="IPR001356">
    <property type="entry name" value="HD"/>
</dbReference>
<dbReference type="GO" id="GO:0003677">
    <property type="term" value="F:DNA binding"/>
    <property type="evidence" value="ECO:0007669"/>
    <property type="project" value="UniProtKB-UniRule"/>
</dbReference>
<dbReference type="InterPro" id="IPR009057">
    <property type="entry name" value="Homeodomain-like_sf"/>
</dbReference>
<protein>
    <submittedName>
        <fullName evidence="9">Homeobox protein ceh-19</fullName>
    </submittedName>
</protein>
<dbReference type="PANTHER" id="PTHR24333">
    <property type="entry name" value="HOMEO BOX HB9 LIKE A-RELATED"/>
    <property type="match status" value="1"/>
</dbReference>
<reference evidence="9 10" key="1">
    <citation type="submission" date="2014-07" db="EMBL/GenBank/DDBJ databases">
        <title>Genomic and transcriptomic analysis on Apis cerana provide comprehensive insights into honey bee biology.</title>
        <authorList>
            <person name="Diao Q."/>
            <person name="Sun L."/>
            <person name="Zheng H."/>
            <person name="Zheng H."/>
            <person name="Xu S."/>
            <person name="Wang S."/>
            <person name="Zeng Z."/>
            <person name="Hu F."/>
            <person name="Su S."/>
            <person name="Wu J."/>
        </authorList>
    </citation>
    <scope>NUCLEOTIDE SEQUENCE [LARGE SCALE GENOMIC DNA]</scope>
    <source>
        <tissue evidence="9">Pupae without intestine</tissue>
    </source>
</reference>
<dbReference type="PRINTS" id="PR00024">
    <property type="entry name" value="HOMEOBOX"/>
</dbReference>
<dbReference type="PANTHER" id="PTHR24333:SF9">
    <property type="entry name" value="HOMEOBOX DOMAIN-CONTAINING PROTEIN"/>
    <property type="match status" value="1"/>
</dbReference>
<dbReference type="PROSITE" id="PS00027">
    <property type="entry name" value="HOMEOBOX_1"/>
    <property type="match status" value="1"/>
</dbReference>
<evidence type="ECO:0000256" key="3">
    <source>
        <dbReference type="ARBA" id="ARBA00023155"/>
    </source>
</evidence>
<evidence type="ECO:0000313" key="9">
    <source>
        <dbReference type="EMBL" id="PBC26505.1"/>
    </source>
</evidence>
<dbReference type="SMART" id="SM00389">
    <property type="entry name" value="HOX"/>
    <property type="match status" value="1"/>
</dbReference>
<evidence type="ECO:0000256" key="6">
    <source>
        <dbReference type="RuleBase" id="RU000682"/>
    </source>
</evidence>
<evidence type="ECO:0000259" key="8">
    <source>
        <dbReference type="PROSITE" id="PS50071"/>
    </source>
</evidence>
<organism evidence="9 10">
    <name type="scientific">Apis cerana cerana</name>
    <name type="common">Oriental honeybee</name>
    <dbReference type="NCBI Taxonomy" id="94128"/>
    <lineage>
        <taxon>Eukaryota</taxon>
        <taxon>Metazoa</taxon>
        <taxon>Ecdysozoa</taxon>
        <taxon>Arthropoda</taxon>
        <taxon>Hexapoda</taxon>
        <taxon>Insecta</taxon>
        <taxon>Pterygota</taxon>
        <taxon>Neoptera</taxon>
        <taxon>Endopterygota</taxon>
        <taxon>Hymenoptera</taxon>
        <taxon>Apocrita</taxon>
        <taxon>Aculeata</taxon>
        <taxon>Apoidea</taxon>
        <taxon>Anthophila</taxon>
        <taxon>Apidae</taxon>
        <taxon>Apis</taxon>
    </lineage>
</organism>
<dbReference type="STRING" id="94128.A0A2A3E468"/>
<dbReference type="InterPro" id="IPR050848">
    <property type="entry name" value="Homeobox_TF"/>
</dbReference>
<dbReference type="GO" id="GO:0000981">
    <property type="term" value="F:DNA-binding transcription factor activity, RNA polymerase II-specific"/>
    <property type="evidence" value="ECO:0007669"/>
    <property type="project" value="InterPro"/>
</dbReference>
<name>A0A2A3E468_APICC</name>
<feature type="domain" description="Homeobox" evidence="8">
    <location>
        <begin position="31"/>
        <end position="91"/>
    </location>
</feature>
<evidence type="ECO:0000313" key="10">
    <source>
        <dbReference type="Proteomes" id="UP000242457"/>
    </source>
</evidence>
<dbReference type="GO" id="GO:0005634">
    <property type="term" value="C:nucleus"/>
    <property type="evidence" value="ECO:0007669"/>
    <property type="project" value="UniProtKB-SubCell"/>
</dbReference>
<feature type="DNA-binding region" description="Homeobox" evidence="5">
    <location>
        <begin position="33"/>
        <end position="92"/>
    </location>
</feature>
<dbReference type="CDD" id="cd00086">
    <property type="entry name" value="homeodomain"/>
    <property type="match status" value="1"/>
</dbReference>
<keyword evidence="3 5" id="KW-0371">Homeobox</keyword>
<evidence type="ECO:0000256" key="5">
    <source>
        <dbReference type="PROSITE-ProRule" id="PRU00108"/>
    </source>
</evidence>
<dbReference type="InterPro" id="IPR017970">
    <property type="entry name" value="Homeobox_CS"/>
</dbReference>
<dbReference type="EMBL" id="KZ288383">
    <property type="protein sequence ID" value="PBC26505.1"/>
    <property type="molecule type" value="Genomic_DNA"/>
</dbReference>
<evidence type="ECO:0000256" key="1">
    <source>
        <dbReference type="ARBA" id="ARBA00004123"/>
    </source>
</evidence>
<dbReference type="AlphaFoldDB" id="A0A2A3E468"/>
<dbReference type="OrthoDB" id="6159439at2759"/>
<evidence type="ECO:0000256" key="7">
    <source>
        <dbReference type="SAM" id="MobiDB-lite"/>
    </source>
</evidence>
<comment type="subcellular location">
    <subcellularLocation>
        <location evidence="1 5 6">Nucleus</location>
    </subcellularLocation>
</comment>
<dbReference type="SUPFAM" id="SSF46689">
    <property type="entry name" value="Homeodomain-like"/>
    <property type="match status" value="1"/>
</dbReference>
<keyword evidence="10" id="KW-1185">Reference proteome</keyword>
<dbReference type="InterPro" id="IPR020479">
    <property type="entry name" value="HD_metazoa"/>
</dbReference>
<sequence length="153" mass="17707">MCATCLRPNDNRVQTFLAAPKPSGRRSRKPGIDRKPRQAYSAKQLERLEAEFKIDKYLSVSKRMELSKSLNLTEVQIKTWFQNRRTKWKKQLTSRLKIAQRQGLFPPTYFPPAQYPLLPYYTAPLVFGTPTSDDMNAMTMTIPPRPDSPIFPT</sequence>
<gene>
    <name evidence="9" type="ORF">APICC_08661</name>
</gene>
<dbReference type="Gene3D" id="1.10.10.60">
    <property type="entry name" value="Homeodomain-like"/>
    <property type="match status" value="1"/>
</dbReference>